<evidence type="ECO:0000256" key="4">
    <source>
        <dbReference type="ARBA" id="ARBA00023163"/>
    </source>
</evidence>
<comment type="similarity">
    <text evidence="1">Belongs to the LysR transcriptional regulatory family.</text>
</comment>
<dbReference type="RefSeq" id="WP_161019702.1">
    <property type="nucleotide sequence ID" value="NZ_WWCP01000013.1"/>
</dbReference>
<dbReference type="Gene3D" id="3.40.190.290">
    <property type="match status" value="1"/>
</dbReference>
<dbReference type="PROSITE" id="PS50931">
    <property type="entry name" value="HTH_LYSR"/>
    <property type="match status" value="1"/>
</dbReference>
<dbReference type="Gene3D" id="1.10.10.10">
    <property type="entry name" value="Winged helix-like DNA-binding domain superfamily/Winged helix DNA-binding domain"/>
    <property type="match status" value="1"/>
</dbReference>
<dbReference type="InterPro" id="IPR000847">
    <property type="entry name" value="LysR_HTH_N"/>
</dbReference>
<dbReference type="SUPFAM" id="SSF53850">
    <property type="entry name" value="Periplasmic binding protein-like II"/>
    <property type="match status" value="1"/>
</dbReference>
<dbReference type="GO" id="GO:0006351">
    <property type="term" value="P:DNA-templated transcription"/>
    <property type="evidence" value="ECO:0007669"/>
    <property type="project" value="TreeGrafter"/>
</dbReference>
<gene>
    <name evidence="6" type="ORF">GTP44_12530</name>
</gene>
<comment type="caution">
    <text evidence="6">The sequence shown here is derived from an EMBL/GenBank/DDBJ whole genome shotgun (WGS) entry which is preliminary data.</text>
</comment>
<evidence type="ECO:0000313" key="7">
    <source>
        <dbReference type="Proteomes" id="UP000474565"/>
    </source>
</evidence>
<reference evidence="6 7" key="1">
    <citation type="submission" date="2019-12" db="EMBL/GenBank/DDBJ databases">
        <title>Novel species isolated from a subtropical stream in China.</title>
        <authorList>
            <person name="Lu H."/>
        </authorList>
    </citation>
    <scope>NUCLEOTIDE SEQUENCE [LARGE SCALE GENOMIC DNA]</scope>
    <source>
        <strain evidence="6 7">FT50W</strain>
    </source>
</reference>
<sequence length="314" mass="33429">MEDLNDLAIFAAVVEHGSFSAAALALSTQKSRVSRRVAGLEQRLGVRLLQRSTRAVHVTDVGAAFYAQCQRMTHAAQAAVEIAEQAGTQPAGRLRVSSPSGLAHVFILPLLARFLCAYPNVKLELEMSNRRVDVIGEGFDVALRARSVLDDCNLVVRAFGDVEQILVASPAFIRAHGPLDTPAALHGKRGLGPKVTDTDSPYWKLYSAGGDQVDIAYVPALFANDIHMVMAAATGGAGMAIVPANLCGEALRSGQLVRLLPTYQAAAHQIHAVFPSRRGLVPAVKAFIDFLAAELPGIMRRNNADLHALAADAV</sequence>
<feature type="domain" description="HTH lysR-type" evidence="5">
    <location>
        <begin position="1"/>
        <end position="59"/>
    </location>
</feature>
<name>A0A6L8MI57_9BURK</name>
<dbReference type="GO" id="GO:0043565">
    <property type="term" value="F:sequence-specific DNA binding"/>
    <property type="evidence" value="ECO:0007669"/>
    <property type="project" value="TreeGrafter"/>
</dbReference>
<evidence type="ECO:0000256" key="2">
    <source>
        <dbReference type="ARBA" id="ARBA00023015"/>
    </source>
</evidence>
<dbReference type="Pfam" id="PF00126">
    <property type="entry name" value="HTH_1"/>
    <property type="match status" value="1"/>
</dbReference>
<dbReference type="SUPFAM" id="SSF46785">
    <property type="entry name" value="Winged helix' DNA-binding domain"/>
    <property type="match status" value="1"/>
</dbReference>
<dbReference type="InterPro" id="IPR036390">
    <property type="entry name" value="WH_DNA-bd_sf"/>
</dbReference>
<dbReference type="AlphaFoldDB" id="A0A6L8MI57"/>
<organism evidence="6 7">
    <name type="scientific">Duganella lactea</name>
    <dbReference type="NCBI Taxonomy" id="2692173"/>
    <lineage>
        <taxon>Bacteria</taxon>
        <taxon>Pseudomonadati</taxon>
        <taxon>Pseudomonadota</taxon>
        <taxon>Betaproteobacteria</taxon>
        <taxon>Burkholderiales</taxon>
        <taxon>Oxalobacteraceae</taxon>
        <taxon>Telluria group</taxon>
        <taxon>Duganella</taxon>
    </lineage>
</organism>
<dbReference type="Proteomes" id="UP000474565">
    <property type="component" value="Unassembled WGS sequence"/>
</dbReference>
<dbReference type="Pfam" id="PF03466">
    <property type="entry name" value="LysR_substrate"/>
    <property type="match status" value="1"/>
</dbReference>
<dbReference type="GO" id="GO:0003700">
    <property type="term" value="F:DNA-binding transcription factor activity"/>
    <property type="evidence" value="ECO:0007669"/>
    <property type="project" value="InterPro"/>
</dbReference>
<proteinExistence type="inferred from homology"/>
<dbReference type="InterPro" id="IPR036388">
    <property type="entry name" value="WH-like_DNA-bd_sf"/>
</dbReference>
<evidence type="ECO:0000256" key="3">
    <source>
        <dbReference type="ARBA" id="ARBA00023125"/>
    </source>
</evidence>
<keyword evidence="4" id="KW-0804">Transcription</keyword>
<keyword evidence="2" id="KW-0805">Transcription regulation</keyword>
<dbReference type="PANTHER" id="PTHR30537">
    <property type="entry name" value="HTH-TYPE TRANSCRIPTIONAL REGULATOR"/>
    <property type="match status" value="1"/>
</dbReference>
<dbReference type="InterPro" id="IPR005119">
    <property type="entry name" value="LysR_subst-bd"/>
</dbReference>
<evidence type="ECO:0000256" key="1">
    <source>
        <dbReference type="ARBA" id="ARBA00009437"/>
    </source>
</evidence>
<keyword evidence="3" id="KW-0238">DNA-binding</keyword>
<dbReference type="FunFam" id="1.10.10.10:FF:000001">
    <property type="entry name" value="LysR family transcriptional regulator"/>
    <property type="match status" value="1"/>
</dbReference>
<protein>
    <submittedName>
        <fullName evidence="6">LysR family transcriptional regulator</fullName>
    </submittedName>
</protein>
<dbReference type="PANTHER" id="PTHR30537:SF31">
    <property type="entry name" value="TRANSCRIPTIONAL REGULATOR, LYSR FAMILY"/>
    <property type="match status" value="1"/>
</dbReference>
<dbReference type="InterPro" id="IPR058163">
    <property type="entry name" value="LysR-type_TF_proteobact-type"/>
</dbReference>
<accession>A0A6L8MI57</accession>
<dbReference type="EMBL" id="WWCP01000013">
    <property type="protein sequence ID" value="MYM82780.1"/>
    <property type="molecule type" value="Genomic_DNA"/>
</dbReference>
<evidence type="ECO:0000313" key="6">
    <source>
        <dbReference type="EMBL" id="MYM82780.1"/>
    </source>
</evidence>
<evidence type="ECO:0000259" key="5">
    <source>
        <dbReference type="PROSITE" id="PS50931"/>
    </source>
</evidence>